<dbReference type="AlphaFoldDB" id="A0AAW2TPD8"/>
<reference evidence="1" key="2">
    <citation type="journal article" date="2024" name="Plant">
        <title>Genomic evolution and insights into agronomic trait innovations of Sesamum species.</title>
        <authorList>
            <person name="Miao H."/>
            <person name="Wang L."/>
            <person name="Qu L."/>
            <person name="Liu H."/>
            <person name="Sun Y."/>
            <person name="Le M."/>
            <person name="Wang Q."/>
            <person name="Wei S."/>
            <person name="Zheng Y."/>
            <person name="Lin W."/>
            <person name="Duan Y."/>
            <person name="Cao H."/>
            <person name="Xiong S."/>
            <person name="Wang X."/>
            <person name="Wei L."/>
            <person name="Li C."/>
            <person name="Ma Q."/>
            <person name="Ju M."/>
            <person name="Zhao R."/>
            <person name="Li G."/>
            <person name="Mu C."/>
            <person name="Tian Q."/>
            <person name="Mei H."/>
            <person name="Zhang T."/>
            <person name="Gao T."/>
            <person name="Zhang H."/>
        </authorList>
    </citation>
    <scope>NUCLEOTIDE SEQUENCE</scope>
    <source>
        <strain evidence="1">KEN1</strain>
    </source>
</reference>
<evidence type="ECO:0000313" key="1">
    <source>
        <dbReference type="EMBL" id="KAL0406192.1"/>
    </source>
</evidence>
<sequence>MSIHYFGIYFVVLIRYVYISVKHHNKAHRPTETTVQQLDRALDGDHEINCPGLGLERFKSRTSRMGIESPVETCIKSRIHWMGVVFHRPQTWIVYAILMGWLTRCQAD</sequence>
<proteinExistence type="predicted"/>
<accession>A0AAW2TPD8</accession>
<dbReference type="EMBL" id="JACGWN010000014">
    <property type="protein sequence ID" value="KAL0406192.1"/>
    <property type="molecule type" value="Genomic_DNA"/>
</dbReference>
<name>A0AAW2TPD8_9LAMI</name>
<gene>
    <name evidence="1" type="ORF">Slati_3933100</name>
</gene>
<evidence type="ECO:0008006" key="2">
    <source>
        <dbReference type="Google" id="ProtNLM"/>
    </source>
</evidence>
<protein>
    <recommendedName>
        <fullName evidence="2">Secreted protein</fullName>
    </recommendedName>
</protein>
<reference evidence="1" key="1">
    <citation type="submission" date="2020-06" db="EMBL/GenBank/DDBJ databases">
        <authorList>
            <person name="Li T."/>
            <person name="Hu X."/>
            <person name="Zhang T."/>
            <person name="Song X."/>
            <person name="Zhang H."/>
            <person name="Dai N."/>
            <person name="Sheng W."/>
            <person name="Hou X."/>
            <person name="Wei L."/>
        </authorList>
    </citation>
    <scope>NUCLEOTIDE SEQUENCE</scope>
    <source>
        <strain evidence="1">KEN1</strain>
        <tissue evidence="1">Leaf</tissue>
    </source>
</reference>
<organism evidence="1">
    <name type="scientific">Sesamum latifolium</name>
    <dbReference type="NCBI Taxonomy" id="2727402"/>
    <lineage>
        <taxon>Eukaryota</taxon>
        <taxon>Viridiplantae</taxon>
        <taxon>Streptophyta</taxon>
        <taxon>Embryophyta</taxon>
        <taxon>Tracheophyta</taxon>
        <taxon>Spermatophyta</taxon>
        <taxon>Magnoliopsida</taxon>
        <taxon>eudicotyledons</taxon>
        <taxon>Gunneridae</taxon>
        <taxon>Pentapetalae</taxon>
        <taxon>asterids</taxon>
        <taxon>lamiids</taxon>
        <taxon>Lamiales</taxon>
        <taxon>Pedaliaceae</taxon>
        <taxon>Sesamum</taxon>
    </lineage>
</organism>
<comment type="caution">
    <text evidence="1">The sequence shown here is derived from an EMBL/GenBank/DDBJ whole genome shotgun (WGS) entry which is preliminary data.</text>
</comment>